<reference evidence="3 4" key="1">
    <citation type="journal article" date="2003" name="Proc. Natl. Acad. Sci. U.S.A.">
        <title>Complete genome sequence of the marine planctomycete Pirellula sp. strain 1.</title>
        <authorList>
            <person name="Gloeckner F.O."/>
            <person name="Kube M."/>
            <person name="Bauer M."/>
            <person name="Teeling H."/>
            <person name="Lombardot T."/>
            <person name="Ludwig W."/>
            <person name="Gade D."/>
            <person name="Beck A."/>
            <person name="Borzym K."/>
            <person name="Heitmann K."/>
            <person name="Rabus R."/>
            <person name="Schlesner H."/>
            <person name="Amann R."/>
            <person name="Reinhardt R."/>
        </authorList>
    </citation>
    <scope>NUCLEOTIDE SEQUENCE [LARGE SCALE GENOMIC DNA]</scope>
    <source>
        <strain evidence="4">DSM 10527 / NCIMB 13988 / SH1</strain>
    </source>
</reference>
<feature type="transmembrane region" description="Helical" evidence="2">
    <location>
        <begin position="44"/>
        <end position="64"/>
    </location>
</feature>
<evidence type="ECO:0000313" key="3">
    <source>
        <dbReference type="EMBL" id="CAD73570.1"/>
    </source>
</evidence>
<feature type="transmembrane region" description="Helical" evidence="2">
    <location>
        <begin position="128"/>
        <end position="153"/>
    </location>
</feature>
<evidence type="ECO:0000256" key="1">
    <source>
        <dbReference type="SAM" id="MobiDB-lite"/>
    </source>
</evidence>
<feature type="region of interest" description="Disordered" evidence="1">
    <location>
        <begin position="315"/>
        <end position="366"/>
    </location>
</feature>
<sequence>MVAGARASVQLDRTHIAIRVRSLSEIGDLALLMIRRYPVAVKRAFFAGALPWIVINAALLSFLPLRIAADEFFTDDSASDLLRYVSWMMVLVVLQTPLAGAFSTYYLGQAVFEQKPTLRHTFAEVWKLRWPLLWVLGVKRLAIPTTLLLVFRIGTDADVFIDFMLPWLIVILAAVVRSNRPFVPEMIVLERCPLRSKSPHVITLSRRSKGLHTPMASELGGRFLTVAGTSFVLVCSVYYSLIWVRGIATSNWSTDLLAMMVFVPLALWTVAAFSVVVRLLGYLDARIRLEGWEVELAIRAEAIRQFGEDAMNSQAASSRRGALNRPSTPDKPAASPTPPPTTEEALLVSDDETDANETAIEVEVRP</sequence>
<keyword evidence="2" id="KW-0472">Membrane</keyword>
<evidence type="ECO:0000313" key="4">
    <source>
        <dbReference type="Proteomes" id="UP000001025"/>
    </source>
</evidence>
<feature type="transmembrane region" description="Helical" evidence="2">
    <location>
        <begin position="256"/>
        <end position="280"/>
    </location>
</feature>
<feature type="transmembrane region" description="Helical" evidence="2">
    <location>
        <begin position="84"/>
        <end position="107"/>
    </location>
</feature>
<keyword evidence="2" id="KW-1133">Transmembrane helix</keyword>
<accession>Q7UT67</accession>
<organism evidence="3 4">
    <name type="scientific">Rhodopirellula baltica (strain DSM 10527 / NCIMB 13988 / SH1)</name>
    <dbReference type="NCBI Taxonomy" id="243090"/>
    <lineage>
        <taxon>Bacteria</taxon>
        <taxon>Pseudomonadati</taxon>
        <taxon>Planctomycetota</taxon>
        <taxon>Planctomycetia</taxon>
        <taxon>Pirellulales</taxon>
        <taxon>Pirellulaceae</taxon>
        <taxon>Rhodopirellula</taxon>
    </lineage>
</organism>
<dbReference type="eggNOG" id="ENOG5032VYU">
    <property type="taxonomic scope" value="Bacteria"/>
</dbReference>
<dbReference type="EnsemblBacteria" id="CAD73570">
    <property type="protein sequence ID" value="CAD73570"/>
    <property type="gene ID" value="RB4073"/>
</dbReference>
<feature type="transmembrane region" description="Helical" evidence="2">
    <location>
        <begin position="223"/>
        <end position="244"/>
    </location>
</feature>
<dbReference type="OrthoDB" id="266384at2"/>
<keyword evidence="2" id="KW-0812">Transmembrane</keyword>
<dbReference type="Proteomes" id="UP000001025">
    <property type="component" value="Chromosome"/>
</dbReference>
<dbReference type="PATRIC" id="fig|243090.15.peg.1897"/>
<keyword evidence="4" id="KW-1185">Reference proteome</keyword>
<feature type="transmembrane region" description="Helical" evidence="2">
    <location>
        <begin position="159"/>
        <end position="176"/>
    </location>
</feature>
<proteinExistence type="predicted"/>
<protein>
    <recommendedName>
        <fullName evidence="5">Transmembrane protein</fullName>
    </recommendedName>
</protein>
<dbReference type="STRING" id="243090.RB4073"/>
<evidence type="ECO:0008006" key="5">
    <source>
        <dbReference type="Google" id="ProtNLM"/>
    </source>
</evidence>
<dbReference type="EMBL" id="BX294139">
    <property type="protein sequence ID" value="CAD73570.1"/>
    <property type="molecule type" value="Genomic_DNA"/>
</dbReference>
<evidence type="ECO:0000256" key="2">
    <source>
        <dbReference type="SAM" id="Phobius"/>
    </source>
</evidence>
<dbReference type="KEGG" id="rba:RB4073"/>
<dbReference type="InParanoid" id="Q7UT67"/>
<gene>
    <name evidence="3" type="ordered locus">RB4073</name>
</gene>
<dbReference type="HOGENOM" id="CLU_946128_0_0_0"/>
<name>Q7UT67_RHOBA</name>
<dbReference type="AlphaFoldDB" id="Q7UT67"/>